<dbReference type="GO" id="GO:0008168">
    <property type="term" value="F:methyltransferase activity"/>
    <property type="evidence" value="ECO:0007669"/>
    <property type="project" value="UniProtKB-KW"/>
</dbReference>
<comment type="caution">
    <text evidence="5">The sequence shown here is derived from an EMBL/GenBank/DDBJ whole genome shotgun (WGS) entry which is preliminary data.</text>
</comment>
<evidence type="ECO:0000256" key="2">
    <source>
        <dbReference type="ARBA" id="ARBA00022679"/>
    </source>
</evidence>
<dbReference type="InterPro" id="IPR041698">
    <property type="entry name" value="Methyltransf_25"/>
</dbReference>
<dbReference type="GO" id="GO:0032259">
    <property type="term" value="P:methylation"/>
    <property type="evidence" value="ECO:0007669"/>
    <property type="project" value="UniProtKB-KW"/>
</dbReference>
<dbReference type="InterPro" id="IPR023576">
    <property type="entry name" value="UbiE/COQ5_MeTrFase_CS"/>
</dbReference>
<dbReference type="PROSITE" id="PS01184">
    <property type="entry name" value="UBIE_2"/>
    <property type="match status" value="1"/>
</dbReference>
<proteinExistence type="predicted"/>
<keyword evidence="6" id="KW-1185">Reference proteome</keyword>
<keyword evidence="1 5" id="KW-0489">Methyltransferase</keyword>
<gene>
    <name evidence="5" type="ORF">Mco01_29930</name>
</gene>
<name>A0ABQ4FZ43_9ACTN</name>
<dbReference type="InterPro" id="IPR050447">
    <property type="entry name" value="Erg6_SMT_methyltransf"/>
</dbReference>
<dbReference type="SUPFAM" id="SSF53335">
    <property type="entry name" value="S-adenosyl-L-methionine-dependent methyltransferases"/>
    <property type="match status" value="1"/>
</dbReference>
<dbReference type="InterPro" id="IPR029063">
    <property type="entry name" value="SAM-dependent_MTases_sf"/>
</dbReference>
<dbReference type="Pfam" id="PF13649">
    <property type="entry name" value="Methyltransf_25"/>
    <property type="match status" value="1"/>
</dbReference>
<keyword evidence="3" id="KW-0949">S-adenosyl-L-methionine</keyword>
<evidence type="ECO:0000313" key="6">
    <source>
        <dbReference type="Proteomes" id="UP000603904"/>
    </source>
</evidence>
<keyword evidence="2" id="KW-0808">Transferase</keyword>
<evidence type="ECO:0000313" key="5">
    <source>
        <dbReference type="EMBL" id="GIH39993.1"/>
    </source>
</evidence>
<evidence type="ECO:0000256" key="3">
    <source>
        <dbReference type="ARBA" id="ARBA00022691"/>
    </source>
</evidence>
<dbReference type="Proteomes" id="UP000603904">
    <property type="component" value="Unassembled WGS sequence"/>
</dbReference>
<evidence type="ECO:0000259" key="4">
    <source>
        <dbReference type="Pfam" id="PF13649"/>
    </source>
</evidence>
<organism evidence="5 6">
    <name type="scientific">Microbispora corallina</name>
    <dbReference type="NCBI Taxonomy" id="83302"/>
    <lineage>
        <taxon>Bacteria</taxon>
        <taxon>Bacillati</taxon>
        <taxon>Actinomycetota</taxon>
        <taxon>Actinomycetes</taxon>
        <taxon>Streptosporangiales</taxon>
        <taxon>Streptosporangiaceae</taxon>
        <taxon>Microbispora</taxon>
    </lineage>
</organism>
<dbReference type="RefSeq" id="WP_204057460.1">
    <property type="nucleotide sequence ID" value="NZ_BAAAGP010000027.1"/>
</dbReference>
<dbReference type="Gene3D" id="3.40.50.150">
    <property type="entry name" value="Vaccinia Virus protein VP39"/>
    <property type="match status" value="1"/>
</dbReference>
<dbReference type="CDD" id="cd02440">
    <property type="entry name" value="AdoMet_MTases"/>
    <property type="match status" value="1"/>
</dbReference>
<dbReference type="EMBL" id="BOOC01000011">
    <property type="protein sequence ID" value="GIH39993.1"/>
    <property type="molecule type" value="Genomic_DNA"/>
</dbReference>
<accession>A0ABQ4FZ43</accession>
<evidence type="ECO:0000256" key="1">
    <source>
        <dbReference type="ARBA" id="ARBA00022603"/>
    </source>
</evidence>
<protein>
    <submittedName>
        <fullName evidence="5">Methyltransferase type 11</fullName>
    </submittedName>
</protein>
<feature type="domain" description="Methyltransferase" evidence="4">
    <location>
        <begin position="67"/>
        <end position="162"/>
    </location>
</feature>
<dbReference type="PANTHER" id="PTHR44068">
    <property type="entry name" value="ZGC:194242"/>
    <property type="match status" value="1"/>
</dbReference>
<sequence length="275" mass="29359">MARTTVDPVDIGKMYDESAPISDTFNEGQIHLAYWYGDGDDTPMVEASKRITRKVADALGLRPGERVLDAGCGLGAPAILIARETGADVTGVTVSAVEAGEAQRKADASGIAERVRFEQADFSALPYGEGHFDAVLAMESLQCAPDLGATLAELFRVLRPGGRITFADYTTEERMGLDEAEAFAAAINLNRLPTLPEWFAALGAAGFAVEEYTQCGPRVFGMGPKFVESAETARGVLAERFGDEMVTGLKDALRDFFAPGPDRIGYVIVSARKPG</sequence>
<reference evidence="5 6" key="1">
    <citation type="submission" date="2021-01" db="EMBL/GenBank/DDBJ databases">
        <title>Whole genome shotgun sequence of Microbispora corallina NBRC 16416.</title>
        <authorList>
            <person name="Komaki H."/>
            <person name="Tamura T."/>
        </authorList>
    </citation>
    <scope>NUCLEOTIDE SEQUENCE [LARGE SCALE GENOMIC DNA]</scope>
    <source>
        <strain evidence="5 6">NBRC 16416</strain>
    </source>
</reference>
<dbReference type="PANTHER" id="PTHR44068:SF11">
    <property type="entry name" value="GERANYL DIPHOSPHATE 2-C-METHYLTRANSFERASE"/>
    <property type="match status" value="1"/>
</dbReference>